<proteinExistence type="predicted"/>
<gene>
    <name evidence="2" type="primary">NCL1_26753</name>
    <name evidence="2" type="ORF">TNCV_3711451</name>
</gene>
<feature type="coiled-coil region" evidence="1">
    <location>
        <begin position="31"/>
        <end position="81"/>
    </location>
</feature>
<dbReference type="Proteomes" id="UP000887159">
    <property type="component" value="Unassembled WGS sequence"/>
</dbReference>
<reference evidence="2" key="1">
    <citation type="submission" date="2020-08" db="EMBL/GenBank/DDBJ databases">
        <title>Multicomponent nature underlies the extraordinary mechanical properties of spider dragline silk.</title>
        <authorList>
            <person name="Kono N."/>
            <person name="Nakamura H."/>
            <person name="Mori M."/>
            <person name="Yoshida Y."/>
            <person name="Ohtoshi R."/>
            <person name="Malay A.D."/>
            <person name="Moran D.A.P."/>
            <person name="Tomita M."/>
            <person name="Numata K."/>
            <person name="Arakawa K."/>
        </authorList>
    </citation>
    <scope>NUCLEOTIDE SEQUENCE</scope>
</reference>
<evidence type="ECO:0000313" key="2">
    <source>
        <dbReference type="EMBL" id="GFX89713.1"/>
    </source>
</evidence>
<dbReference type="AlphaFoldDB" id="A0A8X6UVU8"/>
<evidence type="ECO:0000256" key="1">
    <source>
        <dbReference type="SAM" id="Coils"/>
    </source>
</evidence>
<organism evidence="2 3">
    <name type="scientific">Trichonephila clavipes</name>
    <name type="common">Golden silk orbweaver</name>
    <name type="synonym">Nephila clavipes</name>
    <dbReference type="NCBI Taxonomy" id="2585209"/>
    <lineage>
        <taxon>Eukaryota</taxon>
        <taxon>Metazoa</taxon>
        <taxon>Ecdysozoa</taxon>
        <taxon>Arthropoda</taxon>
        <taxon>Chelicerata</taxon>
        <taxon>Arachnida</taxon>
        <taxon>Araneae</taxon>
        <taxon>Araneomorphae</taxon>
        <taxon>Entelegynae</taxon>
        <taxon>Araneoidea</taxon>
        <taxon>Nephilidae</taxon>
        <taxon>Trichonephila</taxon>
    </lineage>
</organism>
<comment type="caution">
    <text evidence="2">The sequence shown here is derived from an EMBL/GenBank/DDBJ whole genome shotgun (WGS) entry which is preliminary data.</text>
</comment>
<protein>
    <submittedName>
        <fullName evidence="2">Uncharacterized protein</fullName>
    </submittedName>
</protein>
<name>A0A8X6UVU8_TRICX</name>
<evidence type="ECO:0000313" key="3">
    <source>
        <dbReference type="Proteomes" id="UP000887159"/>
    </source>
</evidence>
<keyword evidence="3" id="KW-1185">Reference proteome</keyword>
<accession>A0A8X6UVU8</accession>
<sequence>MELTSLNRLREALKANVTRLEQFETPSCLELRLQLNDVSALKNKIENLRKDHYSLPSDVDLTEADQELELLEDRLYKTEVRLYFLLSKLDNTNVSILEVIRKENNVLSGNESRQTSIKLPETPLPQFSGLYEERSPFKDQFDNLTKN</sequence>
<keyword evidence="1" id="KW-0175">Coiled coil</keyword>
<dbReference type="EMBL" id="BMAU01021076">
    <property type="protein sequence ID" value="GFX89713.1"/>
    <property type="molecule type" value="Genomic_DNA"/>
</dbReference>